<accession>A0ABT1XBI3</accession>
<evidence type="ECO:0000313" key="1">
    <source>
        <dbReference type="EMBL" id="MCR0985274.1"/>
    </source>
</evidence>
<reference evidence="1 2" key="1">
    <citation type="submission" date="2022-06" db="EMBL/GenBank/DDBJ databases">
        <title>Roseomonas CN29.</title>
        <authorList>
            <person name="Cheng Y."/>
            <person name="He X."/>
        </authorList>
    </citation>
    <scope>NUCLEOTIDE SEQUENCE [LARGE SCALE GENOMIC DNA]</scope>
    <source>
        <strain evidence="1 2">CN29</strain>
    </source>
</reference>
<sequence length="77" mass="8777">MIREHAVRLARYEVSADSYRSAKKLVDQFGEEASGHAKRRMEAFLAEGNEERAAAWVDVAFAIDEMQRSPHPDDRLS</sequence>
<proteinExistence type="predicted"/>
<gene>
    <name evidence="1" type="ORF">NRP21_24800</name>
</gene>
<dbReference type="RefSeq" id="WP_257718926.1">
    <property type="nucleotide sequence ID" value="NZ_JANJOU010000031.1"/>
</dbReference>
<name>A0ABT1XBI3_9PROT</name>
<protein>
    <submittedName>
        <fullName evidence="1">Uncharacterized protein</fullName>
    </submittedName>
</protein>
<comment type="caution">
    <text evidence="1">The sequence shown here is derived from an EMBL/GenBank/DDBJ whole genome shotgun (WGS) entry which is preliminary data.</text>
</comment>
<organism evidence="1 2">
    <name type="scientific">Roseomonas populi</name>
    <dbReference type="NCBI Taxonomy" id="3121582"/>
    <lineage>
        <taxon>Bacteria</taxon>
        <taxon>Pseudomonadati</taxon>
        <taxon>Pseudomonadota</taxon>
        <taxon>Alphaproteobacteria</taxon>
        <taxon>Acetobacterales</taxon>
        <taxon>Roseomonadaceae</taxon>
        <taxon>Roseomonas</taxon>
    </lineage>
</organism>
<evidence type="ECO:0000313" key="2">
    <source>
        <dbReference type="Proteomes" id="UP001524642"/>
    </source>
</evidence>
<dbReference type="Proteomes" id="UP001524642">
    <property type="component" value="Unassembled WGS sequence"/>
</dbReference>
<keyword evidence="2" id="KW-1185">Reference proteome</keyword>
<dbReference type="EMBL" id="JANJOU010000031">
    <property type="protein sequence ID" value="MCR0985274.1"/>
    <property type="molecule type" value="Genomic_DNA"/>
</dbReference>